<organism evidence="1 2">
    <name type="scientific">Nomascus leucogenys</name>
    <name type="common">Northern white-cheeked gibbon</name>
    <name type="synonym">Hylobates leucogenys</name>
    <dbReference type="NCBI Taxonomy" id="61853"/>
    <lineage>
        <taxon>Eukaryota</taxon>
        <taxon>Metazoa</taxon>
        <taxon>Chordata</taxon>
        <taxon>Craniata</taxon>
        <taxon>Vertebrata</taxon>
        <taxon>Euteleostomi</taxon>
        <taxon>Mammalia</taxon>
        <taxon>Eutheria</taxon>
        <taxon>Euarchontoglires</taxon>
        <taxon>Primates</taxon>
        <taxon>Haplorrhini</taxon>
        <taxon>Catarrhini</taxon>
        <taxon>Hylobatidae</taxon>
        <taxon>Nomascus</taxon>
    </lineage>
</organism>
<protein>
    <submittedName>
        <fullName evidence="1">Uncharacterized protein</fullName>
    </submittedName>
</protein>
<dbReference type="AlphaFoldDB" id="G1S8K9"/>
<accession>G1S8K9</accession>
<dbReference type="GeneTree" id="ENSGT00410000028889"/>
<keyword evidence="2" id="KW-1185">Reference proteome</keyword>
<proteinExistence type="predicted"/>
<reference evidence="1" key="2">
    <citation type="submission" date="2025-08" db="UniProtKB">
        <authorList>
            <consortium name="Ensembl"/>
        </authorList>
    </citation>
    <scope>IDENTIFICATION</scope>
</reference>
<dbReference type="eggNOG" id="ENOG502TD2N">
    <property type="taxonomic scope" value="Eukaryota"/>
</dbReference>
<dbReference type="Proteomes" id="UP000001073">
    <property type="component" value="Chromosome 15"/>
</dbReference>
<evidence type="ECO:0000313" key="2">
    <source>
        <dbReference type="Proteomes" id="UP000001073"/>
    </source>
</evidence>
<dbReference type="InParanoid" id="G1S8K9"/>
<evidence type="ECO:0000313" key="1">
    <source>
        <dbReference type="Ensembl" id="ENSNLEP00000021848.2"/>
    </source>
</evidence>
<reference evidence="1 2" key="1">
    <citation type="submission" date="2012-10" db="EMBL/GenBank/DDBJ databases">
        <authorList>
            <consortium name="Gibbon Genome Sequencing Consortium"/>
        </authorList>
    </citation>
    <scope>NUCLEOTIDE SEQUENCE [LARGE SCALE GENOMIC DNA]</scope>
</reference>
<name>G1S8K9_NOMLE</name>
<sequence>MHWGRTVTVTVLFREEGRRNQGRGRLSGVVRRCPQLTGSVTLGKLPGFSSRDVRVNCSPGHRWRPKPSSLRAPGEAASAVCWCCPPVALGPHGTWLSPAPRGPFLLPPTCHRPPGQVCVTLG</sequence>
<dbReference type="EMBL" id="ADFV01113901">
    <property type="status" value="NOT_ANNOTATED_CDS"/>
    <property type="molecule type" value="Genomic_DNA"/>
</dbReference>
<reference evidence="1" key="3">
    <citation type="submission" date="2025-09" db="UniProtKB">
        <authorList>
            <consortium name="Ensembl"/>
        </authorList>
    </citation>
    <scope>IDENTIFICATION</scope>
</reference>
<dbReference type="Ensembl" id="ENSNLET00000022951.2">
    <property type="protein sequence ID" value="ENSNLEP00000021848.2"/>
    <property type="gene ID" value="ENSNLEG00000031203.1"/>
</dbReference>